<dbReference type="Proteomes" id="UP000190023">
    <property type="component" value="Unassembled WGS sequence"/>
</dbReference>
<name>A0A1T0AX98_9PAST</name>
<feature type="compositionally biased region" description="Polar residues" evidence="1">
    <location>
        <begin position="577"/>
        <end position="590"/>
    </location>
</feature>
<evidence type="ECO:0000313" key="4">
    <source>
        <dbReference type="Proteomes" id="UP000190023"/>
    </source>
</evidence>
<evidence type="ECO:0000259" key="2">
    <source>
        <dbReference type="Pfam" id="PF18821"/>
    </source>
</evidence>
<feature type="compositionally biased region" description="Basic and acidic residues" evidence="1">
    <location>
        <begin position="591"/>
        <end position="601"/>
    </location>
</feature>
<evidence type="ECO:0000313" key="3">
    <source>
        <dbReference type="EMBL" id="OOS02497.1"/>
    </source>
</evidence>
<proteinExistence type="predicted"/>
<feature type="domain" description="Large polyvalent protein-associated" evidence="2">
    <location>
        <begin position="290"/>
        <end position="377"/>
    </location>
</feature>
<reference evidence="3 4" key="1">
    <citation type="submission" date="2017-02" db="EMBL/GenBank/DDBJ databases">
        <title>Draft genome sequence of Haemophilus felis CCUG 31170 type strain.</title>
        <authorList>
            <person name="Engstrom-Jakobsson H."/>
            <person name="Salva-Serra F."/>
            <person name="Thorell K."/>
            <person name="Gonzales-Siles L."/>
            <person name="Karlsson R."/>
            <person name="Boulund F."/>
            <person name="Engstrand L."/>
            <person name="Kristiansson E."/>
            <person name="Moore E."/>
        </authorList>
    </citation>
    <scope>NUCLEOTIDE SEQUENCE [LARGE SCALE GENOMIC DNA]</scope>
    <source>
        <strain evidence="3 4">CCUG 31170</strain>
    </source>
</reference>
<keyword evidence="4" id="KW-1185">Reference proteome</keyword>
<protein>
    <recommendedName>
        <fullName evidence="2">Large polyvalent protein-associated domain-containing protein</fullName>
    </recommendedName>
</protein>
<feature type="compositionally biased region" description="Low complexity" evidence="1">
    <location>
        <begin position="406"/>
        <end position="438"/>
    </location>
</feature>
<sequence length="623" mass="71625">MAKNHQVEQERKAELAKFSEIRKNIDPNAFLSHLERVYAVDPKKHRVTYAKDGSPRFSVNKRNLNASDFLTKHLHLEWKEAKEVLSYIYERQANKNINQEKLTSLEIQRNIKSFTFEVRQFEKDIKLTLHNFNVDNRNLYRGEKKRIYSRFNSPKIRNQELAIASFRAMQRQERINAFEKFAISTLEREKLSFQQSGYSNQALEDSTMAFKDSLNIALGNEFGRISPADEQISFADNFKQQQILIKRQLQEQQKQANTSQQSEVPQQQAFTNKALEEVMKLNNLGIAKKENGDIEYKRLADGKTVCTDVGNQMLISKEMQSPENIKTFLELAIDKYGNELKVSGSKEFKEMVVESAAAHNLPIILKPAALQEQLMERRKELELEAKAESLDSVSNEAGQHIEKQAPEAQAEVPQAEAQQQAPEAQAEAPQAEVQQQTPEEQRQAILDEKAYEVAKNFFSNPTEEQRIEIVELRRDPEFNKAFEQAEVKYWGERDMQLQTSANKQHSEERSAQSEKLYTEAKLQDSSNLTYDIKFKFDRKEAKYNVSINGESAKSVIAKDPNALAVLQQHPDIKKHNVPTSELQAGSITRTESMKGGHRPQDMKLNATGQEVKQQKVKDQGMER</sequence>
<dbReference type="AlphaFoldDB" id="A0A1T0AX98"/>
<feature type="region of interest" description="Disordered" evidence="1">
    <location>
        <begin position="569"/>
        <end position="623"/>
    </location>
</feature>
<dbReference type="InterPro" id="IPR040677">
    <property type="entry name" value="LPD7"/>
</dbReference>
<gene>
    <name evidence="3" type="ORF">B0188_08730</name>
</gene>
<accession>A0A1T0AX98</accession>
<comment type="caution">
    <text evidence="3">The sequence shown here is derived from an EMBL/GenBank/DDBJ whole genome shotgun (WGS) entry which is preliminary data.</text>
</comment>
<feature type="region of interest" description="Disordered" evidence="1">
    <location>
        <begin position="389"/>
        <end position="441"/>
    </location>
</feature>
<dbReference type="EMBL" id="MUYB01000036">
    <property type="protein sequence ID" value="OOS02497.1"/>
    <property type="molecule type" value="Genomic_DNA"/>
</dbReference>
<organism evidence="3 4">
    <name type="scientific">[Haemophilus] felis</name>
    <dbReference type="NCBI Taxonomy" id="123822"/>
    <lineage>
        <taxon>Bacteria</taxon>
        <taxon>Pseudomonadati</taxon>
        <taxon>Pseudomonadota</taxon>
        <taxon>Gammaproteobacteria</taxon>
        <taxon>Pasteurellales</taxon>
        <taxon>Pasteurellaceae</taxon>
    </lineage>
</organism>
<dbReference type="Pfam" id="PF18821">
    <property type="entry name" value="LPD7"/>
    <property type="match status" value="1"/>
</dbReference>
<evidence type="ECO:0000256" key="1">
    <source>
        <dbReference type="SAM" id="MobiDB-lite"/>
    </source>
</evidence>
<feature type="compositionally biased region" description="Basic and acidic residues" evidence="1">
    <location>
        <begin position="612"/>
        <end position="623"/>
    </location>
</feature>